<evidence type="ECO:0000256" key="9">
    <source>
        <dbReference type="RuleBase" id="RU003794"/>
    </source>
</evidence>
<dbReference type="GO" id="GO:0005886">
    <property type="term" value="C:plasma membrane"/>
    <property type="evidence" value="ECO:0007669"/>
    <property type="project" value="UniProtKB-SubCell"/>
</dbReference>
<dbReference type="PRINTS" id="PR00864">
    <property type="entry name" value="PREPILNPTASE"/>
</dbReference>
<accession>A0A370Q608</accession>
<keyword evidence="6 10" id="KW-1133">Transmembrane helix</keyword>
<comment type="function">
    <text evidence="9">Plays an essential role in type IV pili and type II pseudopili formation by proteolytically removing the leader sequence from substrate proteins and subsequently monomethylating the alpha-amino group of the newly exposed N-terminal phenylalanine.</text>
</comment>
<evidence type="ECO:0000313" key="13">
    <source>
        <dbReference type="EMBL" id="RDK83783.1"/>
    </source>
</evidence>
<evidence type="ECO:0000256" key="1">
    <source>
        <dbReference type="ARBA" id="ARBA00004429"/>
    </source>
</evidence>
<feature type="domain" description="Prepilin type IV endopeptidase peptidase" evidence="11">
    <location>
        <begin position="115"/>
        <end position="222"/>
    </location>
</feature>
<dbReference type="EC" id="3.4.23.43" evidence="9"/>
<protein>
    <recommendedName>
        <fullName evidence="9">Prepilin leader peptidase/N-methyltransferase</fullName>
        <ecNumber evidence="9">2.1.1.-</ecNumber>
        <ecNumber evidence="9">3.4.23.43</ecNumber>
    </recommendedName>
</protein>
<name>A0A370Q608_9GAMM</name>
<gene>
    <name evidence="13" type="ORF">C8D90_11655</name>
</gene>
<feature type="transmembrane region" description="Helical" evidence="10">
    <location>
        <begin position="237"/>
        <end position="254"/>
    </location>
</feature>
<evidence type="ECO:0000256" key="6">
    <source>
        <dbReference type="ARBA" id="ARBA00022989"/>
    </source>
</evidence>
<feature type="transmembrane region" description="Helical" evidence="10">
    <location>
        <begin position="193"/>
        <end position="217"/>
    </location>
</feature>
<comment type="similarity">
    <text evidence="2 8">Belongs to the peptidase A24 family.</text>
</comment>
<sequence length="255" mass="28437">MLLSEQWIAWMGLLGLLTGSLMNVVVYRLPRMIMEENAGLSLWWPGSHCTTCQHSLAWYDNVPLFSWLSLKGRCRYCHAAISWRYPATELFTMLGFAAIAVAFPPGLPAFGLACFFWFGYALSLIDLKTMLLPDMLTLPLLWLGLLYHSLSNTLPLPDVIYGAVAGYLSLWAVYHIFRLLTRREGLGYGDFKLLAACGAWCGWQSLPLILVIASLTGIVLTLCHARHAGIHQQPVPFGPPLAIAGFILLCRLMLH</sequence>
<keyword evidence="3" id="KW-1003">Cell membrane</keyword>
<dbReference type="GO" id="GO:0006465">
    <property type="term" value="P:signal peptide processing"/>
    <property type="evidence" value="ECO:0007669"/>
    <property type="project" value="TreeGrafter"/>
</dbReference>
<keyword evidence="4" id="KW-0997">Cell inner membrane</keyword>
<dbReference type="RefSeq" id="WP_115460444.1">
    <property type="nucleotide sequence ID" value="NZ_QRAP01000016.1"/>
</dbReference>
<evidence type="ECO:0000313" key="14">
    <source>
        <dbReference type="Proteomes" id="UP000254848"/>
    </source>
</evidence>
<comment type="subcellular location">
    <subcellularLocation>
        <location evidence="1">Cell inner membrane</location>
        <topology evidence="1">Multi-pass membrane protein</topology>
    </subcellularLocation>
    <subcellularLocation>
        <location evidence="9">Cell membrane</location>
        <topology evidence="9">Multi-pass membrane protein</topology>
    </subcellularLocation>
</comment>
<organism evidence="13 14">
    <name type="scientific">Enterobacillus tribolii</name>
    <dbReference type="NCBI Taxonomy" id="1487935"/>
    <lineage>
        <taxon>Bacteria</taxon>
        <taxon>Pseudomonadati</taxon>
        <taxon>Pseudomonadota</taxon>
        <taxon>Gammaproteobacteria</taxon>
        <taxon>Enterobacterales</taxon>
        <taxon>Hafniaceae</taxon>
        <taxon>Enterobacillus</taxon>
    </lineage>
</organism>
<dbReference type="InterPro" id="IPR000045">
    <property type="entry name" value="Prepilin_IV_endopep_pep"/>
</dbReference>
<dbReference type="EMBL" id="QRAP01000016">
    <property type="protein sequence ID" value="RDK83783.1"/>
    <property type="molecule type" value="Genomic_DNA"/>
</dbReference>
<feature type="domain" description="Prepilin peptidase A24 N-terminal" evidence="12">
    <location>
        <begin position="13"/>
        <end position="103"/>
    </location>
</feature>
<keyword evidence="5 9" id="KW-0812">Transmembrane</keyword>
<evidence type="ECO:0000256" key="10">
    <source>
        <dbReference type="SAM" id="Phobius"/>
    </source>
</evidence>
<dbReference type="Pfam" id="PF01478">
    <property type="entry name" value="Peptidase_A24"/>
    <property type="match status" value="1"/>
</dbReference>
<dbReference type="Gene3D" id="1.20.120.1220">
    <property type="match status" value="1"/>
</dbReference>
<dbReference type="GO" id="GO:0008168">
    <property type="term" value="F:methyltransferase activity"/>
    <property type="evidence" value="ECO:0007669"/>
    <property type="project" value="UniProtKB-KW"/>
</dbReference>
<keyword evidence="9" id="KW-0489">Methyltransferase</keyword>
<dbReference type="GO" id="GO:0032259">
    <property type="term" value="P:methylation"/>
    <property type="evidence" value="ECO:0007669"/>
    <property type="project" value="UniProtKB-KW"/>
</dbReference>
<evidence type="ECO:0000256" key="5">
    <source>
        <dbReference type="ARBA" id="ARBA00022692"/>
    </source>
</evidence>
<dbReference type="GO" id="GO:0004190">
    <property type="term" value="F:aspartic-type endopeptidase activity"/>
    <property type="evidence" value="ECO:0007669"/>
    <property type="project" value="UniProtKB-EC"/>
</dbReference>
<keyword evidence="9" id="KW-0378">Hydrolase</keyword>
<feature type="transmembrane region" description="Helical" evidence="10">
    <location>
        <begin position="130"/>
        <end position="147"/>
    </location>
</feature>
<reference evidence="13 14" key="1">
    <citation type="submission" date="2018-07" db="EMBL/GenBank/DDBJ databases">
        <title>Genomic Encyclopedia of Type Strains, Phase IV (KMG-IV): sequencing the most valuable type-strain genomes for metagenomic binning, comparative biology and taxonomic classification.</title>
        <authorList>
            <person name="Goeker M."/>
        </authorList>
    </citation>
    <scope>NUCLEOTIDE SEQUENCE [LARGE SCALE GENOMIC DNA]</scope>
    <source>
        <strain evidence="13 14">DSM 103736</strain>
    </source>
</reference>
<evidence type="ECO:0000256" key="3">
    <source>
        <dbReference type="ARBA" id="ARBA00022475"/>
    </source>
</evidence>
<evidence type="ECO:0000259" key="12">
    <source>
        <dbReference type="Pfam" id="PF06750"/>
    </source>
</evidence>
<dbReference type="PANTHER" id="PTHR30487:SF0">
    <property type="entry name" value="PREPILIN LEADER PEPTIDASE_N-METHYLTRANSFERASE-RELATED"/>
    <property type="match status" value="1"/>
</dbReference>
<evidence type="ECO:0000256" key="8">
    <source>
        <dbReference type="RuleBase" id="RU003793"/>
    </source>
</evidence>
<dbReference type="EC" id="2.1.1.-" evidence="9"/>
<keyword evidence="7 10" id="KW-0472">Membrane</keyword>
<evidence type="ECO:0000256" key="4">
    <source>
        <dbReference type="ARBA" id="ARBA00022519"/>
    </source>
</evidence>
<dbReference type="AlphaFoldDB" id="A0A370Q608"/>
<dbReference type="InterPro" id="IPR010627">
    <property type="entry name" value="Prepilin_pept_A24_N"/>
</dbReference>
<keyword evidence="9" id="KW-0511">Multifunctional enzyme</keyword>
<feature type="transmembrane region" description="Helical" evidence="10">
    <location>
        <begin position="159"/>
        <end position="181"/>
    </location>
</feature>
<evidence type="ECO:0000259" key="11">
    <source>
        <dbReference type="Pfam" id="PF01478"/>
    </source>
</evidence>
<dbReference type="Pfam" id="PF06750">
    <property type="entry name" value="A24_N_bact"/>
    <property type="match status" value="1"/>
</dbReference>
<dbReference type="InterPro" id="IPR014032">
    <property type="entry name" value="Peptidase_A24A_bac"/>
</dbReference>
<comment type="caution">
    <text evidence="13">The sequence shown here is derived from an EMBL/GenBank/DDBJ whole genome shotgun (WGS) entry which is preliminary data.</text>
</comment>
<feature type="transmembrane region" description="Helical" evidence="10">
    <location>
        <begin position="7"/>
        <end position="27"/>
    </location>
</feature>
<evidence type="ECO:0000256" key="2">
    <source>
        <dbReference type="ARBA" id="ARBA00005801"/>
    </source>
</evidence>
<dbReference type="InterPro" id="IPR050882">
    <property type="entry name" value="Prepilin_peptidase/N-MTase"/>
</dbReference>
<dbReference type="OrthoDB" id="9789291at2"/>
<keyword evidence="9" id="KW-0645">Protease</keyword>
<keyword evidence="14" id="KW-1185">Reference proteome</keyword>
<feature type="transmembrane region" description="Helical" evidence="10">
    <location>
        <begin position="93"/>
        <end position="118"/>
    </location>
</feature>
<proteinExistence type="inferred from homology"/>
<keyword evidence="9" id="KW-0808">Transferase</keyword>
<evidence type="ECO:0000256" key="7">
    <source>
        <dbReference type="ARBA" id="ARBA00023136"/>
    </source>
</evidence>
<comment type="catalytic activity">
    <reaction evidence="9">
        <text>Typically cleaves a -Gly-|-Phe- bond to release an N-terminal, basic peptide of 5-8 residues from type IV prepilin, and then N-methylates the new N-terminal amino group, the methyl donor being S-adenosyl-L-methionine.</text>
        <dbReference type="EC" id="3.4.23.43"/>
    </reaction>
</comment>
<dbReference type="Proteomes" id="UP000254848">
    <property type="component" value="Unassembled WGS sequence"/>
</dbReference>
<dbReference type="PANTHER" id="PTHR30487">
    <property type="entry name" value="TYPE 4 PREPILIN-LIKE PROTEINS LEADER PEPTIDE-PROCESSING ENZYME"/>
    <property type="match status" value="1"/>
</dbReference>